<feature type="transmembrane region" description="Helical" evidence="2">
    <location>
        <begin position="86"/>
        <end position="108"/>
    </location>
</feature>
<dbReference type="RefSeq" id="WP_208269964.1">
    <property type="nucleotide sequence ID" value="NZ_BAAAGM010000039.1"/>
</dbReference>
<dbReference type="Proteomes" id="UP000666915">
    <property type="component" value="Unassembled WGS sequence"/>
</dbReference>
<evidence type="ECO:0000313" key="4">
    <source>
        <dbReference type="Proteomes" id="UP000666915"/>
    </source>
</evidence>
<organism evidence="3 4">
    <name type="scientific">Actinomadura nitritigenes</name>
    <dbReference type="NCBI Taxonomy" id="134602"/>
    <lineage>
        <taxon>Bacteria</taxon>
        <taxon>Bacillati</taxon>
        <taxon>Actinomycetota</taxon>
        <taxon>Actinomycetes</taxon>
        <taxon>Streptosporangiales</taxon>
        <taxon>Thermomonosporaceae</taxon>
        <taxon>Actinomadura</taxon>
    </lineage>
</organism>
<evidence type="ECO:0000313" key="3">
    <source>
        <dbReference type="EMBL" id="MBO2441617.1"/>
    </source>
</evidence>
<feature type="transmembrane region" description="Helical" evidence="2">
    <location>
        <begin position="123"/>
        <end position="142"/>
    </location>
</feature>
<gene>
    <name evidence="3" type="ORF">J4557_29245</name>
</gene>
<feature type="compositionally biased region" description="Low complexity" evidence="1">
    <location>
        <begin position="47"/>
        <end position="62"/>
    </location>
</feature>
<dbReference type="EMBL" id="JAGEOK010000020">
    <property type="protein sequence ID" value="MBO2441617.1"/>
    <property type="molecule type" value="Genomic_DNA"/>
</dbReference>
<sequence>MADPRPAPDPAPPEGGAPAAAPEPAGEDPPDTDPPDSDPPDSDPYDTDPSGTDPSGTGPSGTATARVRGAPGRPDVRELVRVQLRIALQTAAIVLTVTAAIPALLALARDLDGTRPLGLPPSWLLPVLGVQPLWVIAALVHLHRAERAEHDHTRPAGRA</sequence>
<keyword evidence="2" id="KW-0812">Transmembrane</keyword>
<evidence type="ECO:0000256" key="1">
    <source>
        <dbReference type="SAM" id="MobiDB-lite"/>
    </source>
</evidence>
<keyword evidence="2" id="KW-0472">Membrane</keyword>
<proteinExistence type="predicted"/>
<accession>A0ABS3R6E8</accession>
<comment type="caution">
    <text evidence="3">The sequence shown here is derived from an EMBL/GenBank/DDBJ whole genome shotgun (WGS) entry which is preliminary data.</text>
</comment>
<evidence type="ECO:0000256" key="2">
    <source>
        <dbReference type="SAM" id="Phobius"/>
    </source>
</evidence>
<feature type="compositionally biased region" description="Acidic residues" evidence="1">
    <location>
        <begin position="25"/>
        <end position="46"/>
    </location>
</feature>
<evidence type="ECO:0008006" key="5">
    <source>
        <dbReference type="Google" id="ProtNLM"/>
    </source>
</evidence>
<keyword evidence="4" id="KW-1185">Reference proteome</keyword>
<feature type="compositionally biased region" description="Pro residues" evidence="1">
    <location>
        <begin position="1"/>
        <end position="15"/>
    </location>
</feature>
<name>A0ABS3R6E8_9ACTN</name>
<feature type="region of interest" description="Disordered" evidence="1">
    <location>
        <begin position="1"/>
        <end position="75"/>
    </location>
</feature>
<protein>
    <recommendedName>
        <fullName evidence="5">DUF485 domain-containing protein</fullName>
    </recommendedName>
</protein>
<reference evidence="3 4" key="1">
    <citation type="submission" date="2021-03" db="EMBL/GenBank/DDBJ databases">
        <authorList>
            <person name="Kanchanasin P."/>
            <person name="Saeng-In P."/>
            <person name="Phongsopitanun W."/>
            <person name="Yuki M."/>
            <person name="Kudo T."/>
            <person name="Ohkuma M."/>
            <person name="Tanasupawat S."/>
        </authorList>
    </citation>
    <scope>NUCLEOTIDE SEQUENCE [LARGE SCALE GENOMIC DNA]</scope>
    <source>
        <strain evidence="3 4">L46</strain>
    </source>
</reference>
<keyword evidence="2" id="KW-1133">Transmembrane helix</keyword>